<protein>
    <recommendedName>
        <fullName evidence="2">Core Histone H2A/H2B/H3 domain-containing protein</fullName>
    </recommendedName>
</protein>
<evidence type="ECO:0000313" key="4">
    <source>
        <dbReference type="Proteomes" id="UP000001064"/>
    </source>
</evidence>
<dbReference type="Gene3D" id="1.10.20.10">
    <property type="entry name" value="Histone, subunit A"/>
    <property type="match status" value="1"/>
</dbReference>
<dbReference type="AlphaFoldDB" id="F0ZUT7"/>
<feature type="domain" description="Core Histone H2A/H2B/H3" evidence="2">
    <location>
        <begin position="10"/>
        <end position="95"/>
    </location>
</feature>
<dbReference type="RefSeq" id="XP_003291175.1">
    <property type="nucleotide sequence ID" value="XM_003291127.1"/>
</dbReference>
<dbReference type="PANTHER" id="PTHR11426">
    <property type="entry name" value="HISTONE H3"/>
    <property type="match status" value="1"/>
</dbReference>
<evidence type="ECO:0000259" key="2">
    <source>
        <dbReference type="Pfam" id="PF00125"/>
    </source>
</evidence>
<dbReference type="InterPro" id="IPR000164">
    <property type="entry name" value="Histone_H3/CENP-A"/>
</dbReference>
<dbReference type="OMA" id="ANMETSY"/>
<dbReference type="GO" id="GO:0030527">
    <property type="term" value="F:structural constituent of chromatin"/>
    <property type="evidence" value="ECO:0007669"/>
    <property type="project" value="InterPro"/>
</dbReference>
<proteinExistence type="inferred from homology"/>
<dbReference type="InterPro" id="IPR009072">
    <property type="entry name" value="Histone-fold"/>
</dbReference>
<name>F0ZUT7_DICPU</name>
<dbReference type="KEGG" id="dpp:DICPUDRAFT_38588"/>
<dbReference type="SUPFAM" id="SSF47113">
    <property type="entry name" value="Histone-fold"/>
    <property type="match status" value="1"/>
</dbReference>
<dbReference type="InterPro" id="IPR007125">
    <property type="entry name" value="H2A/H2B/H3"/>
</dbReference>
<dbReference type="PRINTS" id="PR00622">
    <property type="entry name" value="HISTONEH3"/>
</dbReference>
<dbReference type="GO" id="GO:0000786">
    <property type="term" value="C:nucleosome"/>
    <property type="evidence" value="ECO:0007669"/>
    <property type="project" value="InterPro"/>
</dbReference>
<dbReference type="GeneID" id="10507364"/>
<dbReference type="CDD" id="cd22911">
    <property type="entry name" value="HFD_H3"/>
    <property type="match status" value="1"/>
</dbReference>
<dbReference type="STRING" id="5786.F0ZUT7"/>
<dbReference type="GO" id="GO:0003677">
    <property type="term" value="F:DNA binding"/>
    <property type="evidence" value="ECO:0007669"/>
    <property type="project" value="InterPro"/>
</dbReference>
<dbReference type="GO" id="GO:0046982">
    <property type="term" value="F:protein heterodimerization activity"/>
    <property type="evidence" value="ECO:0007669"/>
    <property type="project" value="InterPro"/>
</dbReference>
<accession>F0ZUT7</accession>
<dbReference type="eggNOG" id="KOG1745">
    <property type="taxonomic scope" value="Eukaryota"/>
</dbReference>
<keyword evidence="4" id="KW-1185">Reference proteome</keyword>
<dbReference type="Pfam" id="PF00125">
    <property type="entry name" value="Histone"/>
    <property type="match status" value="1"/>
</dbReference>
<reference evidence="4" key="1">
    <citation type="journal article" date="2011" name="Genome Biol.">
        <title>Comparative genomics of the social amoebae Dictyostelium discoideum and Dictyostelium purpureum.</title>
        <authorList>
            <consortium name="US DOE Joint Genome Institute (JGI-PGF)"/>
            <person name="Sucgang R."/>
            <person name="Kuo A."/>
            <person name="Tian X."/>
            <person name="Salerno W."/>
            <person name="Parikh A."/>
            <person name="Feasley C.L."/>
            <person name="Dalin E."/>
            <person name="Tu H."/>
            <person name="Huang E."/>
            <person name="Barry K."/>
            <person name="Lindquist E."/>
            <person name="Shapiro H."/>
            <person name="Bruce D."/>
            <person name="Schmutz J."/>
            <person name="Salamov A."/>
            <person name="Fey P."/>
            <person name="Gaudet P."/>
            <person name="Anjard C."/>
            <person name="Babu M.M."/>
            <person name="Basu S."/>
            <person name="Bushmanova Y."/>
            <person name="van der Wel H."/>
            <person name="Katoh-Kurasawa M."/>
            <person name="Dinh C."/>
            <person name="Coutinho P.M."/>
            <person name="Saito T."/>
            <person name="Elias M."/>
            <person name="Schaap P."/>
            <person name="Kay R.R."/>
            <person name="Henrissat B."/>
            <person name="Eichinger L."/>
            <person name="Rivero F."/>
            <person name="Putnam N.H."/>
            <person name="West C.M."/>
            <person name="Loomis W.F."/>
            <person name="Chisholm R.L."/>
            <person name="Shaulsky G."/>
            <person name="Strassmann J.E."/>
            <person name="Queller D.C."/>
            <person name="Kuspa A."/>
            <person name="Grigoriev I.V."/>
        </authorList>
    </citation>
    <scope>NUCLEOTIDE SEQUENCE [LARGE SCALE GENOMIC DNA]</scope>
    <source>
        <strain evidence="4">QSDP1</strain>
    </source>
</reference>
<dbReference type="OrthoDB" id="420022at2759"/>
<sequence length="107" mass="12779">KTPKTPRRRNIARIEINKYRRTVDFLIPKLPFSRLVKEILHTFKDTFRITAESLLALHTMSETYLANLFEDSNICATHTRRVTINVRDIRLVNRLRNEDQMSFTSFR</sequence>
<dbReference type="EMBL" id="GL871200">
    <property type="protein sequence ID" value="EGC32297.1"/>
    <property type="molecule type" value="Genomic_DNA"/>
</dbReference>
<gene>
    <name evidence="3" type="ORF">DICPUDRAFT_38588</name>
</gene>
<dbReference type="GO" id="GO:0005634">
    <property type="term" value="C:nucleus"/>
    <property type="evidence" value="ECO:0000318"/>
    <property type="project" value="GO_Central"/>
</dbReference>
<dbReference type="InParanoid" id="F0ZUT7"/>
<dbReference type="SMART" id="SM00428">
    <property type="entry name" value="H3"/>
    <property type="match status" value="1"/>
</dbReference>
<dbReference type="Proteomes" id="UP000001064">
    <property type="component" value="Unassembled WGS sequence"/>
</dbReference>
<organism evidence="3 4">
    <name type="scientific">Dictyostelium purpureum</name>
    <name type="common">Slime mold</name>
    <dbReference type="NCBI Taxonomy" id="5786"/>
    <lineage>
        <taxon>Eukaryota</taxon>
        <taxon>Amoebozoa</taxon>
        <taxon>Evosea</taxon>
        <taxon>Eumycetozoa</taxon>
        <taxon>Dictyostelia</taxon>
        <taxon>Dictyosteliales</taxon>
        <taxon>Dictyosteliaceae</taxon>
        <taxon>Dictyostelium</taxon>
    </lineage>
</organism>
<evidence type="ECO:0000256" key="1">
    <source>
        <dbReference type="ARBA" id="ARBA00010343"/>
    </source>
</evidence>
<evidence type="ECO:0000313" key="3">
    <source>
        <dbReference type="EMBL" id="EGC32297.1"/>
    </source>
</evidence>
<dbReference type="PROSITE" id="PS00959">
    <property type="entry name" value="HISTONE_H3_2"/>
    <property type="match status" value="1"/>
</dbReference>
<feature type="non-terminal residue" evidence="3">
    <location>
        <position position="1"/>
    </location>
</feature>
<dbReference type="VEuPathDB" id="AmoebaDB:DICPUDRAFT_38588"/>
<comment type="similarity">
    <text evidence="1">Belongs to the histone H3 family.</text>
</comment>